<comment type="caution">
    <text evidence="1">The sequence shown here is derived from an EMBL/GenBank/DDBJ whole genome shotgun (WGS) entry which is preliminary data.</text>
</comment>
<feature type="non-terminal residue" evidence="1">
    <location>
        <position position="1"/>
    </location>
</feature>
<keyword evidence="2" id="KW-1185">Reference proteome</keyword>
<sequence length="61" mass="6911">AVIRSWKSQTSALREKTKGRRLGYNSWLGVMAGKVGFQNHRDKAVAAMEGTHESWYRGTLM</sequence>
<dbReference type="Proteomes" id="UP000823775">
    <property type="component" value="Unassembled WGS sequence"/>
</dbReference>
<organism evidence="1 2">
    <name type="scientific">Datura stramonium</name>
    <name type="common">Jimsonweed</name>
    <name type="synonym">Common thornapple</name>
    <dbReference type="NCBI Taxonomy" id="4076"/>
    <lineage>
        <taxon>Eukaryota</taxon>
        <taxon>Viridiplantae</taxon>
        <taxon>Streptophyta</taxon>
        <taxon>Embryophyta</taxon>
        <taxon>Tracheophyta</taxon>
        <taxon>Spermatophyta</taxon>
        <taxon>Magnoliopsida</taxon>
        <taxon>eudicotyledons</taxon>
        <taxon>Gunneridae</taxon>
        <taxon>Pentapetalae</taxon>
        <taxon>asterids</taxon>
        <taxon>lamiids</taxon>
        <taxon>Solanales</taxon>
        <taxon>Solanaceae</taxon>
        <taxon>Solanoideae</taxon>
        <taxon>Datureae</taxon>
        <taxon>Datura</taxon>
    </lineage>
</organism>
<name>A0ABS8TAS1_DATST</name>
<proteinExistence type="predicted"/>
<feature type="non-terminal residue" evidence="1">
    <location>
        <position position="61"/>
    </location>
</feature>
<protein>
    <submittedName>
        <fullName evidence="1">Uncharacterized protein</fullName>
    </submittedName>
</protein>
<reference evidence="1 2" key="1">
    <citation type="journal article" date="2021" name="BMC Genomics">
        <title>Datura genome reveals duplications of psychoactive alkaloid biosynthetic genes and high mutation rate following tissue culture.</title>
        <authorList>
            <person name="Rajewski A."/>
            <person name="Carter-House D."/>
            <person name="Stajich J."/>
            <person name="Litt A."/>
        </authorList>
    </citation>
    <scope>NUCLEOTIDE SEQUENCE [LARGE SCALE GENOMIC DNA]</scope>
    <source>
        <strain evidence="1">AR-01</strain>
    </source>
</reference>
<accession>A0ABS8TAS1</accession>
<gene>
    <name evidence="1" type="ORF">HAX54_006847</name>
</gene>
<evidence type="ECO:0000313" key="2">
    <source>
        <dbReference type="Proteomes" id="UP000823775"/>
    </source>
</evidence>
<dbReference type="EMBL" id="JACEIK010001351">
    <property type="protein sequence ID" value="MCD7468521.1"/>
    <property type="molecule type" value="Genomic_DNA"/>
</dbReference>
<evidence type="ECO:0000313" key="1">
    <source>
        <dbReference type="EMBL" id="MCD7468521.1"/>
    </source>
</evidence>